<feature type="domain" description="D-alanyl-D-alanine carboxypeptidase-like core" evidence="1">
    <location>
        <begin position="183"/>
        <end position="295"/>
    </location>
</feature>
<dbReference type="AlphaFoldDB" id="A0A3M9M579"/>
<dbReference type="RefSeq" id="WP_123272121.1">
    <property type="nucleotide sequence ID" value="NZ_RJJQ01000015.1"/>
</dbReference>
<proteinExistence type="predicted"/>
<dbReference type="GO" id="GO:0008233">
    <property type="term" value="F:peptidase activity"/>
    <property type="evidence" value="ECO:0007669"/>
    <property type="project" value="InterPro"/>
</dbReference>
<evidence type="ECO:0000313" key="2">
    <source>
        <dbReference type="EMBL" id="RNI20709.1"/>
    </source>
</evidence>
<protein>
    <recommendedName>
        <fullName evidence="1">D-alanyl-D-alanine carboxypeptidase-like core domain-containing protein</fullName>
    </recommendedName>
</protein>
<accession>A0A3M9M579</accession>
<name>A0A3M9M579_9MICO</name>
<dbReference type="InterPro" id="IPR009045">
    <property type="entry name" value="Zn_M74/Hedgehog-like"/>
</dbReference>
<sequence length="295" mass="32348">MDDAPAEPTTRYVVPGIDNLHVRMGSGTSYPVVGVLVPDARVVGIGAGDWLQITQGPLRGACVSSAYLTPDAPPEQPGTPCPRLEGRVTSDDQFANVRSGPSFGHPVVGRCQRHEAVSGSLVGQGPWIRTDRGYVNGGTLTFHTGDPTTINGRISERLLAPIPLHYNASGTFEPGYGPTTIRYLNDAALEALHLLQRSFRRRFGHYATIDLTYRSYAEQEFWFERFGSPRAADPGTSNHGYGLAIDFEERDVPWRFSWGAPANDWLLTHQAGFGFDNPYAATLQHGEDYHFNFVG</sequence>
<evidence type="ECO:0000259" key="1">
    <source>
        <dbReference type="Pfam" id="PF02557"/>
    </source>
</evidence>
<organism evidence="2 3">
    <name type="scientific">Flexivirga caeni</name>
    <dbReference type="NCBI Taxonomy" id="2294115"/>
    <lineage>
        <taxon>Bacteria</taxon>
        <taxon>Bacillati</taxon>
        <taxon>Actinomycetota</taxon>
        <taxon>Actinomycetes</taxon>
        <taxon>Micrococcales</taxon>
        <taxon>Dermacoccaceae</taxon>
        <taxon>Flexivirga</taxon>
    </lineage>
</organism>
<dbReference type="Gene3D" id="3.30.1380.10">
    <property type="match status" value="1"/>
</dbReference>
<comment type="caution">
    <text evidence="2">The sequence shown here is derived from an EMBL/GenBank/DDBJ whole genome shotgun (WGS) entry which is preliminary data.</text>
</comment>
<evidence type="ECO:0000313" key="3">
    <source>
        <dbReference type="Proteomes" id="UP000271678"/>
    </source>
</evidence>
<dbReference type="SUPFAM" id="SSF55166">
    <property type="entry name" value="Hedgehog/DD-peptidase"/>
    <property type="match status" value="1"/>
</dbReference>
<keyword evidence="3" id="KW-1185">Reference proteome</keyword>
<reference evidence="2 3" key="1">
    <citation type="submission" date="2018-11" db="EMBL/GenBank/DDBJ databases">
        <title>Draft genome of Simplicispira Flexivirga sp. BO-16.</title>
        <authorList>
            <person name="Im W.T."/>
        </authorList>
    </citation>
    <scope>NUCLEOTIDE SEQUENCE [LARGE SCALE GENOMIC DNA]</scope>
    <source>
        <strain evidence="2 3">BO-16</strain>
    </source>
</reference>
<dbReference type="EMBL" id="RJJQ01000015">
    <property type="protein sequence ID" value="RNI20709.1"/>
    <property type="molecule type" value="Genomic_DNA"/>
</dbReference>
<dbReference type="Proteomes" id="UP000271678">
    <property type="component" value="Unassembled WGS sequence"/>
</dbReference>
<dbReference type="CDD" id="cd14814">
    <property type="entry name" value="Peptidase_M15"/>
    <property type="match status" value="1"/>
</dbReference>
<dbReference type="InterPro" id="IPR003709">
    <property type="entry name" value="VanY-like_core_dom"/>
</dbReference>
<dbReference type="GO" id="GO:0006508">
    <property type="term" value="P:proteolysis"/>
    <property type="evidence" value="ECO:0007669"/>
    <property type="project" value="InterPro"/>
</dbReference>
<dbReference type="Pfam" id="PF02557">
    <property type="entry name" value="VanY"/>
    <property type="match status" value="1"/>
</dbReference>
<gene>
    <name evidence="2" type="ORF">EFY87_14095</name>
</gene>